<evidence type="ECO:0008006" key="3">
    <source>
        <dbReference type="Google" id="ProtNLM"/>
    </source>
</evidence>
<organism evidence="1 2">
    <name type="scientific">Citrobacter portucalensis</name>
    <dbReference type="NCBI Taxonomy" id="1639133"/>
    <lineage>
        <taxon>Bacteria</taxon>
        <taxon>Pseudomonadati</taxon>
        <taxon>Pseudomonadota</taxon>
        <taxon>Gammaproteobacteria</taxon>
        <taxon>Enterobacterales</taxon>
        <taxon>Enterobacteriaceae</taxon>
        <taxon>Citrobacter</taxon>
        <taxon>Citrobacter freundii complex</taxon>
    </lineage>
</organism>
<name>A0AAW9EMP0_9ENTR</name>
<dbReference type="Pfam" id="PF23982">
    <property type="entry name" value="XM1_gp53_minor_capsid"/>
    <property type="match status" value="1"/>
</dbReference>
<dbReference type="InterPro" id="IPR056914">
    <property type="entry name" value="Gp53-like"/>
</dbReference>
<dbReference type="EMBL" id="JAXABJ010000012">
    <property type="protein sequence ID" value="MDX7149461.1"/>
    <property type="molecule type" value="Genomic_DNA"/>
</dbReference>
<evidence type="ECO:0000313" key="2">
    <source>
        <dbReference type="Proteomes" id="UP001271725"/>
    </source>
</evidence>
<dbReference type="RefSeq" id="WP_219988544.1">
    <property type="nucleotide sequence ID" value="NZ_JAHZOC010000031.1"/>
</dbReference>
<gene>
    <name evidence="1" type="ORF">SJ265_16890</name>
</gene>
<sequence length="172" mass="17522">MAGKAYLTRMGIGFPGSVTRPQDLTAEPAILDAAKPFPSYGLAGKNLNGKFVPLEAGDTVADVAGLFVRPYPTTNPTDARALGVTAGYTGDQLKRGYICVAVPTAQAGTAKKGDKVYIRVAAPTSASPLGSVVLTPDGTASNTPELTIAKVMGPGDAAATTTHGNVEIAYNI</sequence>
<accession>A0AAW9EMP0</accession>
<proteinExistence type="predicted"/>
<dbReference type="AlphaFoldDB" id="A0AAW9EMP0"/>
<dbReference type="Proteomes" id="UP001271725">
    <property type="component" value="Unassembled WGS sequence"/>
</dbReference>
<comment type="caution">
    <text evidence="1">The sequence shown here is derived from an EMBL/GenBank/DDBJ whole genome shotgun (WGS) entry which is preliminary data.</text>
</comment>
<evidence type="ECO:0000313" key="1">
    <source>
        <dbReference type="EMBL" id="MDX7149461.1"/>
    </source>
</evidence>
<protein>
    <recommendedName>
        <fullName evidence="3">Bacteriophage protein</fullName>
    </recommendedName>
</protein>
<reference evidence="1" key="1">
    <citation type="submission" date="2023-11" db="EMBL/GenBank/DDBJ databases">
        <title>Detection of rare carbapenemases in Enterobacterales - comparison of two colorimetric and two CIM-based carbapenemase assays.</title>
        <authorList>
            <person name="Schaffarczyk L."/>
            <person name="Noster J."/>
            <person name="Stelzer Y."/>
            <person name="Sattler J."/>
            <person name="Gatermann S."/>
            <person name="Hamprecht A."/>
        </authorList>
    </citation>
    <scope>NUCLEOTIDE SEQUENCE</scope>
    <source>
        <strain evidence="1">CIM-Carb-133</strain>
    </source>
</reference>